<evidence type="ECO:0000256" key="6">
    <source>
        <dbReference type="PROSITE-ProRule" id="PRU00561"/>
    </source>
</evidence>
<accession>A0A4Y1RQC6</accession>
<evidence type="ECO:0000256" key="4">
    <source>
        <dbReference type="ARBA" id="ARBA00022927"/>
    </source>
</evidence>
<comment type="similarity">
    <text evidence="1">Belongs to the importin alpha family.</text>
</comment>
<evidence type="ECO:0000256" key="1">
    <source>
        <dbReference type="ARBA" id="ARBA00010394"/>
    </source>
</evidence>
<evidence type="ECO:0000259" key="8">
    <source>
        <dbReference type="PROSITE" id="PS51214"/>
    </source>
</evidence>
<dbReference type="SUPFAM" id="SSF48371">
    <property type="entry name" value="ARM repeat"/>
    <property type="match status" value="1"/>
</dbReference>
<evidence type="ECO:0000256" key="7">
    <source>
        <dbReference type="SAM" id="MobiDB-lite"/>
    </source>
</evidence>
<feature type="region of interest" description="Disordered" evidence="7">
    <location>
        <begin position="1"/>
        <end position="46"/>
    </location>
</feature>
<keyword evidence="4" id="KW-0653">Protein transport</keyword>
<dbReference type="PROSITE" id="PS50176">
    <property type="entry name" value="ARM_REPEAT"/>
    <property type="match status" value="2"/>
</dbReference>
<dbReference type="InterPro" id="IPR000225">
    <property type="entry name" value="Armadillo"/>
</dbReference>
<dbReference type="EMBL" id="AP019302">
    <property type="protein sequence ID" value="BBH06470.1"/>
    <property type="molecule type" value="Genomic_DNA"/>
</dbReference>
<dbReference type="Pfam" id="PF01749">
    <property type="entry name" value="IBB"/>
    <property type="match status" value="1"/>
</dbReference>
<dbReference type="InterPro" id="IPR011989">
    <property type="entry name" value="ARM-like"/>
</dbReference>
<feature type="repeat" description="ARM" evidence="5">
    <location>
        <begin position="132"/>
        <end position="175"/>
    </location>
</feature>
<dbReference type="FunFam" id="1.20.5.690:FF:000002">
    <property type="entry name" value="Importin subunit alpha"/>
    <property type="match status" value="1"/>
</dbReference>
<sequence>MSDPKANQNLNQKTMSLRPGTRTEVRKKSYKTGVDADQARRRREDNLVEIRKNKREDNLLKKRREGLPPSQQQLLDGTHTAVVFENRLESIPSMVQGVWSDDPALQLEATTQFRKLLSIERSPPIDEVIKAGAVPRFVEFLGRHDMPQLQFEAAWALTNVASGTSDHTRVVIEYGAVPMFVQLLSSGSDDVREQAVWALGNVAGDSPSCRDLVLGQGALMPLLAQLNEHSKLSMLRNATWTLSNFCRGKPATPFDQVKPALPILRQPDLIK</sequence>
<dbReference type="InterPro" id="IPR002652">
    <property type="entry name" value="Importin-a_IBB"/>
</dbReference>
<feature type="compositionally biased region" description="Polar residues" evidence="7">
    <location>
        <begin position="1"/>
        <end position="15"/>
    </location>
</feature>
<protein>
    <submittedName>
        <fullName evidence="9">Importin alpha isoform 4</fullName>
    </submittedName>
</protein>
<dbReference type="Pfam" id="PF00514">
    <property type="entry name" value="Arm"/>
    <property type="match status" value="3"/>
</dbReference>
<keyword evidence="3" id="KW-0677">Repeat</keyword>
<dbReference type="InterPro" id="IPR036975">
    <property type="entry name" value="Importin-a_IBB_sf"/>
</dbReference>
<feature type="compositionally biased region" description="Basic and acidic residues" evidence="7">
    <location>
        <begin position="37"/>
        <end position="46"/>
    </location>
</feature>
<name>A0A4Y1RQC6_PRUDU</name>
<dbReference type="InterPro" id="IPR016024">
    <property type="entry name" value="ARM-type_fold"/>
</dbReference>
<feature type="repeat" description="ARM" evidence="5">
    <location>
        <begin position="175"/>
        <end position="217"/>
    </location>
</feature>
<evidence type="ECO:0000256" key="3">
    <source>
        <dbReference type="ARBA" id="ARBA00022737"/>
    </source>
</evidence>
<gene>
    <name evidence="9" type="ORF">Prudu_018134</name>
</gene>
<dbReference type="Gene3D" id="1.20.5.690">
    <property type="entry name" value="Importin-alpha, importin-beta-binding domain"/>
    <property type="match status" value="1"/>
</dbReference>
<feature type="domain" description="IBB" evidence="8">
    <location>
        <begin position="10"/>
        <end position="72"/>
    </location>
</feature>
<dbReference type="GO" id="GO:0006606">
    <property type="term" value="P:protein import into nucleus"/>
    <property type="evidence" value="ECO:0007669"/>
    <property type="project" value="InterPro"/>
</dbReference>
<evidence type="ECO:0000256" key="2">
    <source>
        <dbReference type="ARBA" id="ARBA00022448"/>
    </source>
</evidence>
<dbReference type="SMART" id="SM00185">
    <property type="entry name" value="ARM"/>
    <property type="match status" value="3"/>
</dbReference>
<dbReference type="Gene3D" id="1.25.10.10">
    <property type="entry name" value="Leucine-rich Repeat Variant"/>
    <property type="match status" value="1"/>
</dbReference>
<evidence type="ECO:0000313" key="9">
    <source>
        <dbReference type="EMBL" id="BBH06470.1"/>
    </source>
</evidence>
<dbReference type="GO" id="GO:0061608">
    <property type="term" value="F:nuclear import signal receptor activity"/>
    <property type="evidence" value="ECO:0007669"/>
    <property type="project" value="InterPro"/>
</dbReference>
<evidence type="ECO:0000256" key="5">
    <source>
        <dbReference type="PROSITE-ProRule" id="PRU00259"/>
    </source>
</evidence>
<proteinExistence type="inferred from homology"/>
<dbReference type="PANTHER" id="PTHR23316">
    <property type="entry name" value="IMPORTIN ALPHA"/>
    <property type="match status" value="1"/>
</dbReference>
<keyword evidence="2 6" id="KW-0813">Transport</keyword>
<organism evidence="9">
    <name type="scientific">Prunus dulcis</name>
    <name type="common">Almond</name>
    <name type="synonym">Amygdalus dulcis</name>
    <dbReference type="NCBI Taxonomy" id="3755"/>
    <lineage>
        <taxon>Eukaryota</taxon>
        <taxon>Viridiplantae</taxon>
        <taxon>Streptophyta</taxon>
        <taxon>Embryophyta</taxon>
        <taxon>Tracheophyta</taxon>
        <taxon>Spermatophyta</taxon>
        <taxon>Magnoliopsida</taxon>
        <taxon>eudicotyledons</taxon>
        <taxon>Gunneridae</taxon>
        <taxon>Pentapetalae</taxon>
        <taxon>rosids</taxon>
        <taxon>fabids</taxon>
        <taxon>Rosales</taxon>
        <taxon>Rosaceae</taxon>
        <taxon>Amygdaloideae</taxon>
        <taxon>Amygdaleae</taxon>
        <taxon>Prunus</taxon>
    </lineage>
</organism>
<dbReference type="PROSITE" id="PS51214">
    <property type="entry name" value="IBB"/>
    <property type="match status" value="1"/>
</dbReference>
<dbReference type="AlphaFoldDB" id="A0A4Y1RQC6"/>
<reference evidence="9" key="1">
    <citation type="journal article" date="2019" name="Science">
        <title>Mutation of a bHLH transcription factor allowed almond domestication.</title>
        <authorList>
            <person name="Sanchez-Perez R."/>
            <person name="Pavan S."/>
            <person name="Mazzeo R."/>
            <person name="Moldovan C."/>
            <person name="Aiese Cigliano R."/>
            <person name="Del Cueto J."/>
            <person name="Ricciardi F."/>
            <person name="Lotti C."/>
            <person name="Ricciardi L."/>
            <person name="Dicenta F."/>
            <person name="Lopez-Marques R.L."/>
            <person name="Lindberg Moller B."/>
        </authorList>
    </citation>
    <scope>NUCLEOTIDE SEQUENCE</scope>
</reference>